<dbReference type="Pfam" id="PF13374">
    <property type="entry name" value="TPR_10"/>
    <property type="match status" value="2"/>
</dbReference>
<evidence type="ECO:0000259" key="3">
    <source>
        <dbReference type="Pfam" id="PF25000"/>
    </source>
</evidence>
<feature type="compositionally biased region" description="Basic and acidic residues" evidence="1">
    <location>
        <begin position="1"/>
        <end position="10"/>
    </location>
</feature>
<evidence type="ECO:0000313" key="5">
    <source>
        <dbReference type="Proteomes" id="UP001301769"/>
    </source>
</evidence>
<name>A0AAN7B1A5_9PEZI</name>
<dbReference type="PANTHER" id="PTHR46082:SF6">
    <property type="entry name" value="AAA+ ATPASE DOMAIN-CONTAINING PROTEIN-RELATED"/>
    <property type="match status" value="1"/>
</dbReference>
<dbReference type="InterPro" id="IPR056681">
    <property type="entry name" value="DUF7779"/>
</dbReference>
<dbReference type="SUPFAM" id="SSF52540">
    <property type="entry name" value="P-loop containing nucleoside triphosphate hydrolases"/>
    <property type="match status" value="1"/>
</dbReference>
<dbReference type="AlphaFoldDB" id="A0AAN7B1A5"/>
<evidence type="ECO:0000313" key="4">
    <source>
        <dbReference type="EMBL" id="KAK4207233.1"/>
    </source>
</evidence>
<dbReference type="Gene3D" id="1.25.40.10">
    <property type="entry name" value="Tetratricopeptide repeat domain"/>
    <property type="match status" value="2"/>
</dbReference>
<dbReference type="Proteomes" id="UP001301769">
    <property type="component" value="Unassembled WGS sequence"/>
</dbReference>
<evidence type="ECO:0000256" key="1">
    <source>
        <dbReference type="SAM" id="MobiDB-lite"/>
    </source>
</evidence>
<keyword evidence="5" id="KW-1185">Reference proteome</keyword>
<dbReference type="Pfam" id="PF25000">
    <property type="entry name" value="DUF7779"/>
    <property type="match status" value="1"/>
</dbReference>
<sequence length="751" mass="84111">MDPLPSRDLDMEGQPGTANQFGDRNRMFPNFGGSQKNIEGSSYESGGGVMNIERAETPPAPFAIIPFSRDPDFVNRGGILDQIYGRCSEPAGRVSLVGLGGVGKSQLAIECAYRVAAEQTNKWIFWIHAGTQARVEEGFRTIADAVKLPGRNQPKADIPQLVYSWLSNERNGRWVIVLDSADDSDVFYSTTGPTPKSKPLATYLPQSRNGAILVTTRNKNLARRLTGNDANILDVGPMVEADALSLLKKKLGLLDIDRATELVRVLEYVPLAISQAAGYIRARAPRSSPEKYLDEFRAGERKRIKLLGHDGGDLRRDGSASNAILTTWQISFEHICSKRPSATDLLSLMSFFDRQGISESLLKDSDGAQCVKINKKLEAGESESEDDCNEAEDMFEDDVAMLRDYCLVSTNEAGDVFEMHGLVQLSTRKWLEARGLQEKFKAQFVKRMAMSFPRGDYSNWVICRRLFVHVEKAMGCRPADGEMEEVWARLLYNGGWYAWLQGQYEIAERMVDKARRTREKRLGREDEASLQSVLLYASVMKARGRWKEAESLFVQVMETSSRVLGEEHPDTLTSMANLASTYRNQGRWKEAESLEVQVMETFKRVLGEEHPHTLTSMANLASTYRNQGRWKEAESLFVQVVETSSRVLGEEHPSTLTSMANLASTFWNQGRWKEAESLGVQVMETRKRVLGEEHPSTLTSMANLAITWENQGRHSDALVLMRDCAEARRRLLGENHPNTLSSLAAVAAWSI</sequence>
<protein>
    <submittedName>
        <fullName evidence="4">Kinesin light chain</fullName>
    </submittedName>
</protein>
<dbReference type="PANTHER" id="PTHR46082">
    <property type="entry name" value="ATP/GTP-BINDING PROTEIN-RELATED"/>
    <property type="match status" value="1"/>
</dbReference>
<dbReference type="Pfam" id="PF00931">
    <property type="entry name" value="NB-ARC"/>
    <property type="match status" value="1"/>
</dbReference>
<dbReference type="SUPFAM" id="SSF48452">
    <property type="entry name" value="TPR-like"/>
    <property type="match status" value="2"/>
</dbReference>
<dbReference type="InterPro" id="IPR053137">
    <property type="entry name" value="NLR-like"/>
</dbReference>
<dbReference type="InterPro" id="IPR011990">
    <property type="entry name" value="TPR-like_helical_dom_sf"/>
</dbReference>
<dbReference type="Pfam" id="PF13424">
    <property type="entry name" value="TPR_12"/>
    <property type="match status" value="2"/>
</dbReference>
<accession>A0AAN7B1A5</accession>
<dbReference type="NCBIfam" id="NF040586">
    <property type="entry name" value="FxSxx_TPR"/>
    <property type="match status" value="1"/>
</dbReference>
<feature type="domain" description="DUF7779" evidence="3">
    <location>
        <begin position="339"/>
        <end position="432"/>
    </location>
</feature>
<comment type="caution">
    <text evidence="4">The sequence shown here is derived from an EMBL/GenBank/DDBJ whole genome shotgun (WGS) entry which is preliminary data.</text>
</comment>
<dbReference type="Gene3D" id="3.40.50.300">
    <property type="entry name" value="P-loop containing nucleotide triphosphate hydrolases"/>
    <property type="match status" value="1"/>
</dbReference>
<feature type="domain" description="NB-ARC" evidence="2">
    <location>
        <begin position="91"/>
        <end position="250"/>
    </location>
</feature>
<reference evidence="4" key="2">
    <citation type="submission" date="2023-05" db="EMBL/GenBank/DDBJ databases">
        <authorList>
            <consortium name="Lawrence Berkeley National Laboratory"/>
            <person name="Steindorff A."/>
            <person name="Hensen N."/>
            <person name="Bonometti L."/>
            <person name="Westerberg I."/>
            <person name="Brannstrom I.O."/>
            <person name="Guillou S."/>
            <person name="Cros-Aarteil S."/>
            <person name="Calhoun S."/>
            <person name="Haridas S."/>
            <person name="Kuo A."/>
            <person name="Mondo S."/>
            <person name="Pangilinan J."/>
            <person name="Riley R."/>
            <person name="Labutti K."/>
            <person name="Andreopoulos B."/>
            <person name="Lipzen A."/>
            <person name="Chen C."/>
            <person name="Yanf M."/>
            <person name="Daum C."/>
            <person name="Ng V."/>
            <person name="Clum A."/>
            <person name="Ohm R."/>
            <person name="Martin F."/>
            <person name="Silar P."/>
            <person name="Natvig D."/>
            <person name="Lalanne C."/>
            <person name="Gautier V."/>
            <person name="Ament-Velasquez S.L."/>
            <person name="Kruys A."/>
            <person name="Hutchinson M.I."/>
            <person name="Powell A.J."/>
            <person name="Barry K."/>
            <person name="Miller A.N."/>
            <person name="Grigoriev I.V."/>
            <person name="Debuchy R."/>
            <person name="Gladieux P."/>
            <person name="Thoren M.H."/>
            <person name="Johannesson H."/>
        </authorList>
    </citation>
    <scope>NUCLEOTIDE SEQUENCE</scope>
    <source>
        <strain evidence="4">PSN293</strain>
    </source>
</reference>
<organism evidence="4 5">
    <name type="scientific">Rhypophila decipiens</name>
    <dbReference type="NCBI Taxonomy" id="261697"/>
    <lineage>
        <taxon>Eukaryota</taxon>
        <taxon>Fungi</taxon>
        <taxon>Dikarya</taxon>
        <taxon>Ascomycota</taxon>
        <taxon>Pezizomycotina</taxon>
        <taxon>Sordariomycetes</taxon>
        <taxon>Sordariomycetidae</taxon>
        <taxon>Sordariales</taxon>
        <taxon>Naviculisporaceae</taxon>
        <taxon>Rhypophila</taxon>
    </lineage>
</organism>
<dbReference type="InterPro" id="IPR002182">
    <property type="entry name" value="NB-ARC"/>
</dbReference>
<gene>
    <name evidence="4" type="ORF">QBC37DRAFT_392928</name>
</gene>
<dbReference type="EMBL" id="MU858310">
    <property type="protein sequence ID" value="KAK4207233.1"/>
    <property type="molecule type" value="Genomic_DNA"/>
</dbReference>
<feature type="region of interest" description="Disordered" evidence="1">
    <location>
        <begin position="1"/>
        <end position="26"/>
    </location>
</feature>
<evidence type="ECO:0000259" key="2">
    <source>
        <dbReference type="Pfam" id="PF00931"/>
    </source>
</evidence>
<reference evidence="4" key="1">
    <citation type="journal article" date="2023" name="Mol. Phylogenet. Evol.">
        <title>Genome-scale phylogeny and comparative genomics of the fungal order Sordariales.</title>
        <authorList>
            <person name="Hensen N."/>
            <person name="Bonometti L."/>
            <person name="Westerberg I."/>
            <person name="Brannstrom I.O."/>
            <person name="Guillou S."/>
            <person name="Cros-Aarteil S."/>
            <person name="Calhoun S."/>
            <person name="Haridas S."/>
            <person name="Kuo A."/>
            <person name="Mondo S."/>
            <person name="Pangilinan J."/>
            <person name="Riley R."/>
            <person name="LaButti K."/>
            <person name="Andreopoulos B."/>
            <person name="Lipzen A."/>
            <person name="Chen C."/>
            <person name="Yan M."/>
            <person name="Daum C."/>
            <person name="Ng V."/>
            <person name="Clum A."/>
            <person name="Steindorff A."/>
            <person name="Ohm R.A."/>
            <person name="Martin F."/>
            <person name="Silar P."/>
            <person name="Natvig D.O."/>
            <person name="Lalanne C."/>
            <person name="Gautier V."/>
            <person name="Ament-Velasquez S.L."/>
            <person name="Kruys A."/>
            <person name="Hutchinson M.I."/>
            <person name="Powell A.J."/>
            <person name="Barry K."/>
            <person name="Miller A.N."/>
            <person name="Grigoriev I.V."/>
            <person name="Debuchy R."/>
            <person name="Gladieux P."/>
            <person name="Hiltunen Thoren M."/>
            <person name="Johannesson H."/>
        </authorList>
    </citation>
    <scope>NUCLEOTIDE SEQUENCE</scope>
    <source>
        <strain evidence="4">PSN293</strain>
    </source>
</reference>
<dbReference type="InterPro" id="IPR027417">
    <property type="entry name" value="P-loop_NTPase"/>
</dbReference>
<dbReference type="GO" id="GO:0043531">
    <property type="term" value="F:ADP binding"/>
    <property type="evidence" value="ECO:0007669"/>
    <property type="project" value="InterPro"/>
</dbReference>
<proteinExistence type="predicted"/>